<evidence type="ECO:0000313" key="1">
    <source>
        <dbReference type="EMBL" id="KIM52758.1"/>
    </source>
</evidence>
<name>A0A0C2YSR8_9AGAM</name>
<dbReference type="EMBL" id="KN822201">
    <property type="protein sequence ID" value="KIM52758.1"/>
    <property type="molecule type" value="Genomic_DNA"/>
</dbReference>
<protein>
    <submittedName>
        <fullName evidence="1">Uncharacterized protein</fullName>
    </submittedName>
</protein>
<evidence type="ECO:0000313" key="2">
    <source>
        <dbReference type="Proteomes" id="UP000053989"/>
    </source>
</evidence>
<organism evidence="1 2">
    <name type="scientific">Scleroderma citrinum Foug A</name>
    <dbReference type="NCBI Taxonomy" id="1036808"/>
    <lineage>
        <taxon>Eukaryota</taxon>
        <taxon>Fungi</taxon>
        <taxon>Dikarya</taxon>
        <taxon>Basidiomycota</taxon>
        <taxon>Agaricomycotina</taxon>
        <taxon>Agaricomycetes</taxon>
        <taxon>Agaricomycetidae</taxon>
        <taxon>Boletales</taxon>
        <taxon>Sclerodermatineae</taxon>
        <taxon>Sclerodermataceae</taxon>
        <taxon>Scleroderma</taxon>
    </lineage>
</organism>
<dbReference type="InParanoid" id="A0A0C2YSR8"/>
<dbReference type="Proteomes" id="UP000053989">
    <property type="component" value="Unassembled WGS sequence"/>
</dbReference>
<dbReference type="AlphaFoldDB" id="A0A0C2YSR8"/>
<reference evidence="1 2" key="1">
    <citation type="submission" date="2014-04" db="EMBL/GenBank/DDBJ databases">
        <authorList>
            <consortium name="DOE Joint Genome Institute"/>
            <person name="Kuo A."/>
            <person name="Kohler A."/>
            <person name="Nagy L.G."/>
            <person name="Floudas D."/>
            <person name="Copeland A."/>
            <person name="Barry K.W."/>
            <person name="Cichocki N."/>
            <person name="Veneault-Fourrey C."/>
            <person name="LaButti K."/>
            <person name="Lindquist E.A."/>
            <person name="Lipzen A."/>
            <person name="Lundell T."/>
            <person name="Morin E."/>
            <person name="Murat C."/>
            <person name="Sun H."/>
            <person name="Tunlid A."/>
            <person name="Henrissat B."/>
            <person name="Grigoriev I.V."/>
            <person name="Hibbett D.S."/>
            <person name="Martin F."/>
            <person name="Nordberg H.P."/>
            <person name="Cantor M.N."/>
            <person name="Hua S.X."/>
        </authorList>
    </citation>
    <scope>NUCLEOTIDE SEQUENCE [LARGE SCALE GENOMIC DNA]</scope>
    <source>
        <strain evidence="1 2">Foug A</strain>
    </source>
</reference>
<gene>
    <name evidence="1" type="ORF">SCLCIDRAFT_1223510</name>
</gene>
<dbReference type="OrthoDB" id="2670913at2759"/>
<reference evidence="2" key="2">
    <citation type="submission" date="2015-01" db="EMBL/GenBank/DDBJ databases">
        <title>Evolutionary Origins and Diversification of the Mycorrhizal Mutualists.</title>
        <authorList>
            <consortium name="DOE Joint Genome Institute"/>
            <consortium name="Mycorrhizal Genomics Consortium"/>
            <person name="Kohler A."/>
            <person name="Kuo A."/>
            <person name="Nagy L.G."/>
            <person name="Floudas D."/>
            <person name="Copeland A."/>
            <person name="Barry K.W."/>
            <person name="Cichocki N."/>
            <person name="Veneault-Fourrey C."/>
            <person name="LaButti K."/>
            <person name="Lindquist E.A."/>
            <person name="Lipzen A."/>
            <person name="Lundell T."/>
            <person name="Morin E."/>
            <person name="Murat C."/>
            <person name="Riley R."/>
            <person name="Ohm R."/>
            <person name="Sun H."/>
            <person name="Tunlid A."/>
            <person name="Henrissat B."/>
            <person name="Grigoriev I.V."/>
            <person name="Hibbett D.S."/>
            <person name="Martin F."/>
        </authorList>
    </citation>
    <scope>NUCLEOTIDE SEQUENCE [LARGE SCALE GENOMIC DNA]</scope>
    <source>
        <strain evidence="2">Foug A</strain>
    </source>
</reference>
<proteinExistence type="predicted"/>
<dbReference type="HOGENOM" id="CLU_2028105_0_0_1"/>
<accession>A0A0C2YSR8</accession>
<keyword evidence="2" id="KW-1185">Reference proteome</keyword>
<sequence length="122" mass="13348">MKIVYHSRVESKTSNDADDYGFYQMQENDQRVKDIRDAEKISTFKSIPGPVETAINATAPADTAMAQLDSINATYLQPLSAFTAAVTGIANMHPYARMVLGALTTASNVCTNHSRCHPPTRL</sequence>